<dbReference type="EMBL" id="WHUW01000015">
    <property type="protein sequence ID" value="KAF8439113.1"/>
    <property type="molecule type" value="Genomic_DNA"/>
</dbReference>
<dbReference type="Proteomes" id="UP001194468">
    <property type="component" value="Unassembled WGS sequence"/>
</dbReference>
<organism evidence="1 2">
    <name type="scientific">Boletus edulis BED1</name>
    <dbReference type="NCBI Taxonomy" id="1328754"/>
    <lineage>
        <taxon>Eukaryota</taxon>
        <taxon>Fungi</taxon>
        <taxon>Dikarya</taxon>
        <taxon>Basidiomycota</taxon>
        <taxon>Agaricomycotina</taxon>
        <taxon>Agaricomycetes</taxon>
        <taxon>Agaricomycetidae</taxon>
        <taxon>Boletales</taxon>
        <taxon>Boletineae</taxon>
        <taxon>Boletaceae</taxon>
        <taxon>Boletoideae</taxon>
        <taxon>Boletus</taxon>
    </lineage>
</organism>
<comment type="caution">
    <text evidence="1">The sequence shown here is derived from an EMBL/GenBank/DDBJ whole genome shotgun (WGS) entry which is preliminary data.</text>
</comment>
<name>A0AAD4BSP2_BOLED</name>
<evidence type="ECO:0000313" key="1">
    <source>
        <dbReference type="EMBL" id="KAF8439113.1"/>
    </source>
</evidence>
<proteinExistence type="predicted"/>
<reference evidence="1" key="2">
    <citation type="journal article" date="2020" name="Nat. Commun.">
        <title>Large-scale genome sequencing of mycorrhizal fungi provides insights into the early evolution of symbiotic traits.</title>
        <authorList>
            <person name="Miyauchi S."/>
            <person name="Kiss E."/>
            <person name="Kuo A."/>
            <person name="Drula E."/>
            <person name="Kohler A."/>
            <person name="Sanchez-Garcia M."/>
            <person name="Morin E."/>
            <person name="Andreopoulos B."/>
            <person name="Barry K.W."/>
            <person name="Bonito G."/>
            <person name="Buee M."/>
            <person name="Carver A."/>
            <person name="Chen C."/>
            <person name="Cichocki N."/>
            <person name="Clum A."/>
            <person name="Culley D."/>
            <person name="Crous P.W."/>
            <person name="Fauchery L."/>
            <person name="Girlanda M."/>
            <person name="Hayes R.D."/>
            <person name="Keri Z."/>
            <person name="LaButti K."/>
            <person name="Lipzen A."/>
            <person name="Lombard V."/>
            <person name="Magnuson J."/>
            <person name="Maillard F."/>
            <person name="Murat C."/>
            <person name="Nolan M."/>
            <person name="Ohm R.A."/>
            <person name="Pangilinan J."/>
            <person name="Pereira M.F."/>
            <person name="Perotto S."/>
            <person name="Peter M."/>
            <person name="Pfister S."/>
            <person name="Riley R."/>
            <person name="Sitrit Y."/>
            <person name="Stielow J.B."/>
            <person name="Szollosi G."/>
            <person name="Zifcakova L."/>
            <person name="Stursova M."/>
            <person name="Spatafora J.W."/>
            <person name="Tedersoo L."/>
            <person name="Vaario L.M."/>
            <person name="Yamada A."/>
            <person name="Yan M."/>
            <person name="Wang P."/>
            <person name="Xu J."/>
            <person name="Bruns T."/>
            <person name="Baldrian P."/>
            <person name="Vilgalys R."/>
            <person name="Dunand C."/>
            <person name="Henrissat B."/>
            <person name="Grigoriev I.V."/>
            <person name="Hibbett D."/>
            <person name="Nagy L.G."/>
            <person name="Martin F.M."/>
        </authorList>
    </citation>
    <scope>NUCLEOTIDE SEQUENCE</scope>
    <source>
        <strain evidence="1">BED1</strain>
    </source>
</reference>
<accession>A0AAD4BSP2</accession>
<gene>
    <name evidence="1" type="ORF">L210DRAFT_3631153</name>
</gene>
<keyword evidence="2" id="KW-1185">Reference proteome</keyword>
<protein>
    <submittedName>
        <fullName evidence="1">Uncharacterized protein</fullName>
    </submittedName>
</protein>
<sequence>MASKSETVKTEFKSETLARFRDSCCYQLKHFLKHTIPTRVSGSVSLIHSLLKGTSVGLNNGVAQTPPVGWNGTYTISVLCRRDTEGASTYPITAVTVVRREVQLQAHQPVSSFTFANLGLDVVDENPPILEKHQKRCNGIQNYILVMADCLVKVARRA</sequence>
<evidence type="ECO:0000313" key="2">
    <source>
        <dbReference type="Proteomes" id="UP001194468"/>
    </source>
</evidence>
<reference evidence="1" key="1">
    <citation type="submission" date="2019-10" db="EMBL/GenBank/DDBJ databases">
        <authorList>
            <consortium name="DOE Joint Genome Institute"/>
            <person name="Kuo A."/>
            <person name="Miyauchi S."/>
            <person name="Kiss E."/>
            <person name="Drula E."/>
            <person name="Kohler A."/>
            <person name="Sanchez-Garcia M."/>
            <person name="Andreopoulos B."/>
            <person name="Barry K.W."/>
            <person name="Bonito G."/>
            <person name="Buee M."/>
            <person name="Carver A."/>
            <person name="Chen C."/>
            <person name="Cichocki N."/>
            <person name="Clum A."/>
            <person name="Culley D."/>
            <person name="Crous P.W."/>
            <person name="Fauchery L."/>
            <person name="Girlanda M."/>
            <person name="Hayes R."/>
            <person name="Keri Z."/>
            <person name="LaButti K."/>
            <person name="Lipzen A."/>
            <person name="Lombard V."/>
            <person name="Magnuson J."/>
            <person name="Maillard F."/>
            <person name="Morin E."/>
            <person name="Murat C."/>
            <person name="Nolan M."/>
            <person name="Ohm R."/>
            <person name="Pangilinan J."/>
            <person name="Pereira M."/>
            <person name="Perotto S."/>
            <person name="Peter M."/>
            <person name="Riley R."/>
            <person name="Sitrit Y."/>
            <person name="Stielow B."/>
            <person name="Szollosi G."/>
            <person name="Zifcakova L."/>
            <person name="Stursova M."/>
            <person name="Spatafora J.W."/>
            <person name="Tedersoo L."/>
            <person name="Vaario L.-M."/>
            <person name="Yamada A."/>
            <person name="Yan M."/>
            <person name="Wang P."/>
            <person name="Xu J."/>
            <person name="Bruns T."/>
            <person name="Baldrian P."/>
            <person name="Vilgalys R."/>
            <person name="Henrissat B."/>
            <person name="Grigoriev I.V."/>
            <person name="Hibbett D."/>
            <person name="Nagy L.G."/>
            <person name="Martin F.M."/>
        </authorList>
    </citation>
    <scope>NUCLEOTIDE SEQUENCE</scope>
    <source>
        <strain evidence="1">BED1</strain>
    </source>
</reference>
<dbReference type="AlphaFoldDB" id="A0AAD4BSP2"/>